<evidence type="ECO:0000313" key="6">
    <source>
        <dbReference type="EMBL" id="RCW63683.1"/>
    </source>
</evidence>
<evidence type="ECO:0000259" key="3">
    <source>
        <dbReference type="PROSITE" id="PS51468"/>
    </source>
</evidence>
<dbReference type="PROSITE" id="PS51468">
    <property type="entry name" value="VIT"/>
    <property type="match status" value="1"/>
</dbReference>
<dbReference type="Proteomes" id="UP000252795">
    <property type="component" value="Unassembled WGS sequence"/>
</dbReference>
<protein>
    <submittedName>
        <fullName evidence="5">Ca-activated chloride channel family protein</fullName>
    </submittedName>
</protein>
<reference evidence="7 9" key="1">
    <citation type="submission" date="2018-07" db="EMBL/GenBank/DDBJ databases">
        <title>Freshwater and sediment microbial communities from various areas in North America, analyzing microbe dynamics in response to fracking.</title>
        <authorList>
            <person name="Lamendella R."/>
        </authorList>
    </citation>
    <scope>NUCLEOTIDE SEQUENCE [LARGE SCALE GENOMIC DNA]</scope>
    <source>
        <strain evidence="6 9">105B</strain>
        <strain evidence="5 7">114E</strain>
        <strain evidence="4 8">114E_o</strain>
    </source>
</reference>
<dbReference type="EMBL" id="QPJB01000002">
    <property type="protein sequence ID" value="RCW36884.1"/>
    <property type="molecule type" value="Genomic_DNA"/>
</dbReference>
<dbReference type="AlphaFoldDB" id="A0A368VB52"/>
<dbReference type="EMBL" id="QNSA01000002">
    <property type="protein sequence ID" value="RBP76011.1"/>
    <property type="molecule type" value="Genomic_DNA"/>
</dbReference>
<dbReference type="InterPro" id="IPR036465">
    <property type="entry name" value="vWFA_dom_sf"/>
</dbReference>
<dbReference type="SMART" id="SM00609">
    <property type="entry name" value="VIT"/>
    <property type="match status" value="1"/>
</dbReference>
<dbReference type="PANTHER" id="PTHR45737:SF6">
    <property type="entry name" value="VON WILLEBRAND FACTOR A DOMAIN-CONTAINING PROTEIN 5A"/>
    <property type="match status" value="1"/>
</dbReference>
<keyword evidence="1" id="KW-0472">Membrane</keyword>
<dbReference type="SUPFAM" id="SSF53300">
    <property type="entry name" value="vWA-like"/>
    <property type="match status" value="1"/>
</dbReference>
<dbReference type="Pfam" id="PF13768">
    <property type="entry name" value="VWA_3"/>
    <property type="match status" value="1"/>
</dbReference>
<evidence type="ECO:0000256" key="1">
    <source>
        <dbReference type="SAM" id="Phobius"/>
    </source>
</evidence>
<keyword evidence="8" id="KW-1185">Reference proteome</keyword>
<keyword evidence="1" id="KW-0812">Transmembrane</keyword>
<name>A0A368VB52_MARNT</name>
<sequence>MMLLSLLANPVVRPECHHPSLKPLLSTRARRNMIRCAEGISLWLAMVLMLFVHPLYAEARAMESEQPGQLYLVDRKSAWQEPALVLDSRFDVQVTGLLAQTHLTRTFRNTSDVWQEGLFVFPLPEQASVYGLTMTVGERRIVGQLQPRAQARQNYEKAKQAGQKAATVEQNRPNLFTSRIANIAPGEEVTVEVQYQQPVNYRHGEFELRLPTTLTPRYMPGAPVSTPASAWQSGWSLPTTQVADADEISPFTVLPDDVNPGSHRATIQLDIEAGLPVDEVTSPSHPLKVKLEGSRATVAPEQGKILMDRDVIVRWRPADNQAPTAALFRQQWQGEDFLMAMVMPPATTGQVLLRELLFVIDTSGSMAGESIRQARSALLRGLDTLRPGDRFNVIQFNSQAHALYPQPVPANGHYLARARRYVQDLDADGGTEMAGALSLAMGMESSESAGHVQQMVFMTDGAVGNESALFDQIRTGLGNRRLFTVAIGSAPNMHFLREAARWGRGQYTAVHSAAEVDKALGKLFAAMEAPVMTDVEVQWPGTVAQPVPAKPGDLFHGQPLVQVVRGAPAEGELTVSGRLPGGRSWRTSLDLASAAPGKGLDRQWARGRIDAVMDSARLAGTEPDEAAIVELSLSHGVMSPFTSFVAIEERVSRPEGESLNQEAVPTLLPAGSQPGMLRYPQTATFGPLLTALGLVGLMFSLAIVMLSRRQTL</sequence>
<dbReference type="Gene3D" id="3.40.50.410">
    <property type="entry name" value="von Willebrand factor, type A domain"/>
    <property type="match status" value="1"/>
</dbReference>
<feature type="domain" description="VWFA" evidence="2">
    <location>
        <begin position="355"/>
        <end position="527"/>
    </location>
</feature>
<dbReference type="PROSITE" id="PS50234">
    <property type="entry name" value="VWFA"/>
    <property type="match status" value="1"/>
</dbReference>
<evidence type="ECO:0000313" key="8">
    <source>
        <dbReference type="Proteomes" id="UP000253065"/>
    </source>
</evidence>
<comment type="caution">
    <text evidence="5">The sequence shown here is derived from an EMBL/GenBank/DDBJ whole genome shotgun (WGS) entry which is preliminary data.</text>
</comment>
<organism evidence="5 7">
    <name type="scientific">Marinobacter nauticus</name>
    <name type="common">Marinobacter hydrocarbonoclasticus</name>
    <name type="synonym">Marinobacter aquaeolei</name>
    <dbReference type="NCBI Taxonomy" id="2743"/>
    <lineage>
        <taxon>Bacteria</taxon>
        <taxon>Pseudomonadati</taxon>
        <taxon>Pseudomonadota</taxon>
        <taxon>Gammaproteobacteria</taxon>
        <taxon>Pseudomonadales</taxon>
        <taxon>Marinobacteraceae</taxon>
        <taxon>Marinobacter</taxon>
    </lineage>
</organism>
<dbReference type="Proteomes" id="UP000253647">
    <property type="component" value="Unassembled WGS sequence"/>
</dbReference>
<accession>A0A368VB52</accession>
<dbReference type="RefSeq" id="WP_113879083.1">
    <property type="nucleotide sequence ID" value="NZ_QNSA01000002.1"/>
</dbReference>
<evidence type="ECO:0000313" key="7">
    <source>
        <dbReference type="Proteomes" id="UP000252795"/>
    </source>
</evidence>
<dbReference type="InterPro" id="IPR002035">
    <property type="entry name" value="VWF_A"/>
</dbReference>
<evidence type="ECO:0000313" key="9">
    <source>
        <dbReference type="Proteomes" id="UP000253647"/>
    </source>
</evidence>
<keyword evidence="1" id="KW-1133">Transmembrane helix</keyword>
<dbReference type="Pfam" id="PF08487">
    <property type="entry name" value="VIT"/>
    <property type="match status" value="1"/>
</dbReference>
<dbReference type="NCBIfam" id="TIGR03788">
    <property type="entry name" value="marine_srt_targ"/>
    <property type="match status" value="1"/>
</dbReference>
<dbReference type="PANTHER" id="PTHR45737">
    <property type="entry name" value="VON WILLEBRAND FACTOR A DOMAIN-CONTAINING PROTEIN 5A"/>
    <property type="match status" value="1"/>
</dbReference>
<gene>
    <name evidence="5" type="ORF">DET51_10230</name>
    <name evidence="6" type="ORF">DET61_11726</name>
    <name evidence="4" type="ORF">DET64_10230</name>
</gene>
<dbReference type="Proteomes" id="UP000253065">
    <property type="component" value="Unassembled WGS sequence"/>
</dbReference>
<dbReference type="SMART" id="SM00327">
    <property type="entry name" value="VWA"/>
    <property type="match status" value="1"/>
</dbReference>
<feature type="domain" description="VIT" evidence="3">
    <location>
        <begin position="69"/>
        <end position="197"/>
    </location>
</feature>
<evidence type="ECO:0000259" key="2">
    <source>
        <dbReference type="PROSITE" id="PS50234"/>
    </source>
</evidence>
<dbReference type="InterPro" id="IPR013694">
    <property type="entry name" value="VIT"/>
</dbReference>
<proteinExistence type="predicted"/>
<dbReference type="InterPro" id="IPR022440">
    <property type="entry name" value="CHP03788"/>
</dbReference>
<dbReference type="EMBL" id="QPJI01000017">
    <property type="protein sequence ID" value="RCW63683.1"/>
    <property type="molecule type" value="Genomic_DNA"/>
</dbReference>
<evidence type="ECO:0000313" key="5">
    <source>
        <dbReference type="EMBL" id="RCW36884.1"/>
    </source>
</evidence>
<evidence type="ECO:0000313" key="4">
    <source>
        <dbReference type="EMBL" id="RBP76011.1"/>
    </source>
</evidence>
<feature type="transmembrane region" description="Helical" evidence="1">
    <location>
        <begin position="685"/>
        <end position="706"/>
    </location>
</feature>